<feature type="transmembrane region" description="Helical" evidence="8">
    <location>
        <begin position="413"/>
        <end position="434"/>
    </location>
</feature>
<feature type="transmembrane region" description="Helical" evidence="8">
    <location>
        <begin position="176"/>
        <end position="195"/>
    </location>
</feature>
<feature type="transmembrane region" description="Helical" evidence="8">
    <location>
        <begin position="267"/>
        <end position="287"/>
    </location>
</feature>
<dbReference type="SUPFAM" id="SSF103473">
    <property type="entry name" value="MFS general substrate transporter"/>
    <property type="match status" value="1"/>
</dbReference>
<keyword evidence="4 8" id="KW-0812">Transmembrane</keyword>
<evidence type="ECO:0000256" key="3">
    <source>
        <dbReference type="ARBA" id="ARBA00022475"/>
    </source>
</evidence>
<feature type="transmembrane region" description="Helical" evidence="8">
    <location>
        <begin position="201"/>
        <end position="220"/>
    </location>
</feature>
<feature type="transmembrane region" description="Helical" evidence="8">
    <location>
        <begin position="115"/>
        <end position="131"/>
    </location>
</feature>
<feature type="transmembrane region" description="Helical" evidence="8">
    <location>
        <begin position="137"/>
        <end position="155"/>
    </location>
</feature>
<feature type="transmembrane region" description="Helical" evidence="8">
    <location>
        <begin position="344"/>
        <end position="368"/>
    </location>
</feature>
<sequence length="514" mass="56209">MTVADATPDYEVGTHDDRAFLGHPKGLGFLGFTEGCERFSYYSMQTLLTLYMVNYLLLPGQIENVTGLAWLRSWHYPGLEGQPLSSAIFGDYTSLVYLMPILGGIIADKFTGRKVALIAGGLVMALGHFLMAIEGAFLFALLSLIVGVGLFKGNIATQVGELYAENDLRRAMAFQIFYIFINVSVIAAPLVSGTLGQKVGWHYGFGCAGVVMVFGLMIYLWGQKTLPRDLEVANRDRNTLVGRVVAGAVGIAALVVVWLLISGILFSSWIIGTISALVMIGALYMYLTRNLDAQDRFKVLTLCILIPVLAISLLTNQEIFNAYLVWGDQHFNLKFMSYTMPSSWLITLDAILSFSMLVAVAGFWKWWSLNHREPDEVSKMIIGSLFTIAGGVCLFLAALTQGEGAKIGLFWPFMFHLLNSIGFAHILPISLALFTKIAPRQITATVIGLYYLSFFAANKVVGYVGGLYSTLPTTTFWLLHVASAGVGLIAFAIFKVALGKRMQNSAADQARALS</sequence>
<dbReference type="Pfam" id="PF00854">
    <property type="entry name" value="PTR2"/>
    <property type="match status" value="1"/>
</dbReference>
<dbReference type="EMBL" id="JAMGBC010000001">
    <property type="protein sequence ID" value="MCL6679004.1"/>
    <property type="molecule type" value="Genomic_DNA"/>
</dbReference>
<name>A0ABT0RFF3_9SPHN</name>
<evidence type="ECO:0000256" key="6">
    <source>
        <dbReference type="ARBA" id="ARBA00022989"/>
    </source>
</evidence>
<keyword evidence="5" id="KW-0653">Protein transport</keyword>
<evidence type="ECO:0000313" key="10">
    <source>
        <dbReference type="Proteomes" id="UP001165343"/>
    </source>
</evidence>
<accession>A0ABT0RFF3</accession>
<dbReference type="InterPro" id="IPR050171">
    <property type="entry name" value="MFS_Transporters"/>
</dbReference>
<feature type="transmembrane region" description="Helical" evidence="8">
    <location>
        <begin position="299"/>
        <end position="324"/>
    </location>
</feature>
<dbReference type="PANTHER" id="PTHR23517">
    <property type="entry name" value="RESISTANCE PROTEIN MDTM, PUTATIVE-RELATED-RELATED"/>
    <property type="match status" value="1"/>
</dbReference>
<reference evidence="9" key="1">
    <citation type="submission" date="2022-05" db="EMBL/GenBank/DDBJ databases">
        <authorList>
            <person name="Jo J.-H."/>
            <person name="Im W.-T."/>
        </authorList>
    </citation>
    <scope>NUCLEOTIDE SEQUENCE</scope>
    <source>
        <strain evidence="9">RG327</strain>
    </source>
</reference>
<keyword evidence="7 8" id="KW-0472">Membrane</keyword>
<comment type="subcellular location">
    <subcellularLocation>
        <location evidence="1">Cell membrane</location>
        <topology evidence="1">Multi-pass membrane protein</topology>
    </subcellularLocation>
</comment>
<dbReference type="InterPro" id="IPR000109">
    <property type="entry name" value="POT_fam"/>
</dbReference>
<dbReference type="Proteomes" id="UP001165343">
    <property type="component" value="Unassembled WGS sequence"/>
</dbReference>
<dbReference type="Gene3D" id="1.20.1250.20">
    <property type="entry name" value="MFS general substrate transporter like domains"/>
    <property type="match status" value="1"/>
</dbReference>
<evidence type="ECO:0000256" key="5">
    <source>
        <dbReference type="ARBA" id="ARBA00022856"/>
    </source>
</evidence>
<dbReference type="RefSeq" id="WP_249867927.1">
    <property type="nucleotide sequence ID" value="NZ_JAMGBC010000001.1"/>
</dbReference>
<keyword evidence="6 8" id="KW-1133">Transmembrane helix</keyword>
<keyword evidence="10" id="KW-1185">Reference proteome</keyword>
<protein>
    <submittedName>
        <fullName evidence="9">Oligopeptide:H+ symporter</fullName>
    </submittedName>
</protein>
<dbReference type="PANTHER" id="PTHR23517:SF15">
    <property type="entry name" value="PROTON-DEPENDENT OLIGOPEPTIDE FAMILY TRANSPORT PROTEIN"/>
    <property type="match status" value="1"/>
</dbReference>
<feature type="transmembrane region" description="Helical" evidence="8">
    <location>
        <begin position="240"/>
        <end position="261"/>
    </location>
</feature>
<dbReference type="NCBIfam" id="TIGR00924">
    <property type="entry name" value="yjdL_sub1_fam"/>
    <property type="match status" value="1"/>
</dbReference>
<feature type="transmembrane region" description="Helical" evidence="8">
    <location>
        <begin position="83"/>
        <end position="103"/>
    </location>
</feature>
<feature type="transmembrane region" description="Helical" evidence="8">
    <location>
        <begin position="48"/>
        <end position="71"/>
    </location>
</feature>
<feature type="transmembrane region" description="Helical" evidence="8">
    <location>
        <begin position="380"/>
        <end position="401"/>
    </location>
</feature>
<evidence type="ECO:0000256" key="7">
    <source>
        <dbReference type="ARBA" id="ARBA00023136"/>
    </source>
</evidence>
<keyword evidence="2" id="KW-0813">Transport</keyword>
<keyword evidence="3" id="KW-1003">Cell membrane</keyword>
<gene>
    <name evidence="9" type="ORF">LZ519_06695</name>
</gene>
<organism evidence="9 10">
    <name type="scientific">Sphingomonas anseongensis</name>
    <dbReference type="NCBI Taxonomy" id="2908207"/>
    <lineage>
        <taxon>Bacteria</taxon>
        <taxon>Pseudomonadati</taxon>
        <taxon>Pseudomonadota</taxon>
        <taxon>Alphaproteobacteria</taxon>
        <taxon>Sphingomonadales</taxon>
        <taxon>Sphingomonadaceae</taxon>
        <taxon>Sphingomonas</taxon>
    </lineage>
</organism>
<dbReference type="InterPro" id="IPR005279">
    <property type="entry name" value="Dipep/tripep_permease"/>
</dbReference>
<evidence type="ECO:0000256" key="2">
    <source>
        <dbReference type="ARBA" id="ARBA00022448"/>
    </source>
</evidence>
<proteinExistence type="predicted"/>
<evidence type="ECO:0000313" key="9">
    <source>
        <dbReference type="EMBL" id="MCL6679004.1"/>
    </source>
</evidence>
<feature type="transmembrane region" description="Helical" evidence="8">
    <location>
        <begin position="477"/>
        <end position="498"/>
    </location>
</feature>
<evidence type="ECO:0000256" key="1">
    <source>
        <dbReference type="ARBA" id="ARBA00004651"/>
    </source>
</evidence>
<keyword evidence="5" id="KW-0571">Peptide transport</keyword>
<evidence type="ECO:0000256" key="8">
    <source>
        <dbReference type="SAM" id="Phobius"/>
    </source>
</evidence>
<evidence type="ECO:0000256" key="4">
    <source>
        <dbReference type="ARBA" id="ARBA00022692"/>
    </source>
</evidence>
<dbReference type="InterPro" id="IPR036259">
    <property type="entry name" value="MFS_trans_sf"/>
</dbReference>
<comment type="caution">
    <text evidence="9">The sequence shown here is derived from an EMBL/GenBank/DDBJ whole genome shotgun (WGS) entry which is preliminary data.</text>
</comment>
<feature type="transmembrane region" description="Helical" evidence="8">
    <location>
        <begin position="446"/>
        <end position="465"/>
    </location>
</feature>